<organism evidence="9 10">
    <name type="scientific">Neoroseomonas lacus</name>
    <dbReference type="NCBI Taxonomy" id="287609"/>
    <lineage>
        <taxon>Bacteria</taxon>
        <taxon>Pseudomonadati</taxon>
        <taxon>Pseudomonadota</taxon>
        <taxon>Alphaproteobacteria</taxon>
        <taxon>Acetobacterales</taxon>
        <taxon>Acetobacteraceae</taxon>
        <taxon>Neoroseomonas</taxon>
    </lineage>
</organism>
<keyword evidence="4" id="KW-0560">Oxidoreductase</keyword>
<dbReference type="PROSITE" id="PS51349">
    <property type="entry name" value="FMN_HYDROXY_ACID_DH_2"/>
    <property type="match status" value="1"/>
</dbReference>
<dbReference type="InterPro" id="IPR012133">
    <property type="entry name" value="Alpha-hydoxy_acid_DH_FMN"/>
</dbReference>
<sequence>MPSAYAIPPDVTCLADYEEHARGRLSPAAWAYIAGAAADGLTMRRNRTAYDSIQLTSRVLNNLGGGSTRLHLFGADFDFPVLLAPVAHHGLACAAAEVATSIGATAAGSGLVVSTEADTAIEDIAAATNGPFWFQLYIQHDRAFTHALVARAERAGAKAIVVTVDAPVAGIRNQEQRAGITPGSLGEAVNLRGLRPGPVAQAPLGASLLFDGFLTNAARWEDIARLRAATRLPLLIKGIMAIEDAERAIGEGADGIVVSNHGGRVLDTLPPTIEALPSIAAVVKGRVPILVDGGIRRGTDVIKALALGATAVMIGRPYMFALAVAGPAGVAHALHLLRIEFEMAMALTGCATLKDIGSQAIWHRT</sequence>
<feature type="binding site" evidence="7">
    <location>
        <position position="261"/>
    </location>
    <ligand>
        <name>glyoxylate</name>
        <dbReference type="ChEBI" id="CHEBI:36655"/>
    </ligand>
</feature>
<evidence type="ECO:0000256" key="2">
    <source>
        <dbReference type="ARBA" id="ARBA00022630"/>
    </source>
</evidence>
<dbReference type="FunFam" id="3.20.20.70:FF:000029">
    <property type="entry name" value="L-lactate dehydrogenase"/>
    <property type="match status" value="1"/>
</dbReference>
<dbReference type="Gene3D" id="3.20.20.70">
    <property type="entry name" value="Aldolase class I"/>
    <property type="match status" value="1"/>
</dbReference>
<dbReference type="PIRSF" id="PIRSF000138">
    <property type="entry name" value="Al-hdrx_acd_dh"/>
    <property type="match status" value="1"/>
</dbReference>
<feature type="binding site" evidence="7">
    <location>
        <begin position="292"/>
        <end position="296"/>
    </location>
    <ligand>
        <name>FMN</name>
        <dbReference type="ChEBI" id="CHEBI:58210"/>
    </ligand>
</feature>
<comment type="caution">
    <text evidence="9">The sequence shown here is derived from an EMBL/GenBank/DDBJ whole genome shotgun (WGS) entry which is preliminary data.</text>
</comment>
<protein>
    <submittedName>
        <fullName evidence="9">Alpha-hydroxy-acid oxidizing enzyme</fullName>
    </submittedName>
</protein>
<feature type="binding site" evidence="7">
    <location>
        <position position="32"/>
    </location>
    <ligand>
        <name>glyoxylate</name>
        <dbReference type="ChEBI" id="CHEBI:36655"/>
    </ligand>
</feature>
<evidence type="ECO:0000256" key="6">
    <source>
        <dbReference type="PIRSR" id="PIRSR000138-1"/>
    </source>
</evidence>
<keyword evidence="10" id="KW-1185">Reference proteome</keyword>
<gene>
    <name evidence="9" type="ORF">GCM10011320_57360</name>
</gene>
<dbReference type="GO" id="GO:0010181">
    <property type="term" value="F:FMN binding"/>
    <property type="evidence" value="ECO:0007669"/>
    <property type="project" value="InterPro"/>
</dbReference>
<feature type="binding site" evidence="7">
    <location>
        <position position="114"/>
    </location>
    <ligand>
        <name>FMN</name>
        <dbReference type="ChEBI" id="CHEBI:58210"/>
    </ligand>
</feature>
<keyword evidence="2 7" id="KW-0285">Flavoprotein</keyword>
<evidence type="ECO:0000256" key="7">
    <source>
        <dbReference type="PIRSR" id="PIRSR000138-2"/>
    </source>
</evidence>
<feature type="binding site" evidence="7">
    <location>
        <position position="135"/>
    </location>
    <ligand>
        <name>FMN</name>
        <dbReference type="ChEBI" id="CHEBI:58210"/>
    </ligand>
</feature>
<dbReference type="RefSeq" id="WP_188973347.1">
    <property type="nucleotide sequence ID" value="NZ_BMKW01000022.1"/>
</dbReference>
<dbReference type="PANTHER" id="PTHR10578:SF107">
    <property type="entry name" value="2-HYDROXYACID OXIDASE 1"/>
    <property type="match status" value="1"/>
</dbReference>
<feature type="binding site" evidence="7">
    <location>
        <position position="264"/>
    </location>
    <ligand>
        <name>glyoxylate</name>
        <dbReference type="ChEBI" id="CHEBI:36655"/>
    </ligand>
</feature>
<feature type="binding site" evidence="7">
    <location>
        <begin position="315"/>
        <end position="316"/>
    </location>
    <ligand>
        <name>FMN</name>
        <dbReference type="ChEBI" id="CHEBI:58210"/>
    </ligand>
</feature>
<feature type="binding site" evidence="7">
    <location>
        <position position="163"/>
    </location>
    <ligand>
        <name>FMN</name>
        <dbReference type="ChEBI" id="CHEBI:58210"/>
    </ligand>
</feature>
<dbReference type="InterPro" id="IPR000262">
    <property type="entry name" value="FMN-dep_DH"/>
</dbReference>
<comment type="cofactor">
    <cofactor evidence="1">
        <name>FMN</name>
        <dbReference type="ChEBI" id="CHEBI:58210"/>
    </cofactor>
</comment>
<dbReference type="CDD" id="cd02809">
    <property type="entry name" value="alpha_hydroxyacid_oxid_FMN"/>
    <property type="match status" value="1"/>
</dbReference>
<dbReference type="EMBL" id="BMKW01000022">
    <property type="protein sequence ID" value="GGJ42248.1"/>
    <property type="molecule type" value="Genomic_DNA"/>
</dbReference>
<dbReference type="InterPro" id="IPR037396">
    <property type="entry name" value="FMN_HAD"/>
</dbReference>
<feature type="binding site" evidence="7">
    <location>
        <position position="172"/>
    </location>
    <ligand>
        <name>glyoxylate</name>
        <dbReference type="ChEBI" id="CHEBI:36655"/>
    </ligand>
</feature>
<name>A0A917L469_9PROT</name>
<dbReference type="Proteomes" id="UP000661507">
    <property type="component" value="Unassembled WGS sequence"/>
</dbReference>
<evidence type="ECO:0000313" key="9">
    <source>
        <dbReference type="EMBL" id="GGJ42248.1"/>
    </source>
</evidence>
<evidence type="ECO:0000256" key="4">
    <source>
        <dbReference type="ARBA" id="ARBA00023002"/>
    </source>
</evidence>
<dbReference type="InterPro" id="IPR013785">
    <property type="entry name" value="Aldolase_TIM"/>
</dbReference>
<evidence type="ECO:0000256" key="3">
    <source>
        <dbReference type="ARBA" id="ARBA00022643"/>
    </source>
</evidence>
<evidence type="ECO:0000313" key="10">
    <source>
        <dbReference type="Proteomes" id="UP000661507"/>
    </source>
</evidence>
<dbReference type="GO" id="GO:0016614">
    <property type="term" value="F:oxidoreductase activity, acting on CH-OH group of donors"/>
    <property type="evidence" value="ECO:0007669"/>
    <property type="project" value="UniProtKB-ARBA"/>
</dbReference>
<feature type="domain" description="FMN hydroxy acid dehydrogenase" evidence="8">
    <location>
        <begin position="6"/>
        <end position="365"/>
    </location>
</feature>
<proteinExistence type="inferred from homology"/>
<dbReference type="AlphaFoldDB" id="A0A917L469"/>
<accession>A0A917L469</accession>
<dbReference type="Pfam" id="PF01070">
    <property type="entry name" value="FMN_dh"/>
    <property type="match status" value="1"/>
</dbReference>
<feature type="binding site" evidence="7">
    <location>
        <position position="259"/>
    </location>
    <ligand>
        <name>FMN</name>
        <dbReference type="ChEBI" id="CHEBI:58210"/>
    </ligand>
</feature>
<keyword evidence="3 7" id="KW-0288">FMN</keyword>
<feature type="binding site" evidence="7">
    <location>
        <begin position="85"/>
        <end position="87"/>
    </location>
    <ligand>
        <name>FMN</name>
        <dbReference type="ChEBI" id="CHEBI:58210"/>
    </ligand>
</feature>
<evidence type="ECO:0000256" key="5">
    <source>
        <dbReference type="ARBA" id="ARBA00024042"/>
    </source>
</evidence>
<comment type="similarity">
    <text evidence="5">Belongs to the FMN-dependent alpha-hydroxy acid dehydrogenase family.</text>
</comment>
<evidence type="ECO:0000256" key="1">
    <source>
        <dbReference type="ARBA" id="ARBA00001917"/>
    </source>
</evidence>
<reference evidence="9" key="1">
    <citation type="journal article" date="2014" name="Int. J. Syst. Evol. Microbiol.">
        <title>Complete genome sequence of Corynebacterium casei LMG S-19264T (=DSM 44701T), isolated from a smear-ripened cheese.</title>
        <authorList>
            <consortium name="US DOE Joint Genome Institute (JGI-PGF)"/>
            <person name="Walter F."/>
            <person name="Albersmeier A."/>
            <person name="Kalinowski J."/>
            <person name="Ruckert C."/>
        </authorList>
    </citation>
    <scope>NUCLEOTIDE SEQUENCE</scope>
    <source>
        <strain evidence="9">CGMCC 1.3617</strain>
    </source>
</reference>
<dbReference type="SUPFAM" id="SSF51395">
    <property type="entry name" value="FMN-linked oxidoreductases"/>
    <property type="match status" value="1"/>
</dbReference>
<reference evidence="9" key="2">
    <citation type="submission" date="2020-09" db="EMBL/GenBank/DDBJ databases">
        <authorList>
            <person name="Sun Q."/>
            <person name="Zhou Y."/>
        </authorList>
    </citation>
    <scope>NUCLEOTIDE SEQUENCE</scope>
    <source>
        <strain evidence="9">CGMCC 1.3617</strain>
    </source>
</reference>
<evidence type="ECO:0000259" key="8">
    <source>
        <dbReference type="PROSITE" id="PS51349"/>
    </source>
</evidence>
<feature type="binding site" evidence="7">
    <location>
        <position position="137"/>
    </location>
    <ligand>
        <name>glyoxylate</name>
        <dbReference type="ChEBI" id="CHEBI:36655"/>
    </ligand>
</feature>
<feature type="binding site" evidence="7">
    <location>
        <position position="237"/>
    </location>
    <ligand>
        <name>FMN</name>
        <dbReference type="ChEBI" id="CHEBI:58210"/>
    </ligand>
</feature>
<feature type="active site" description="Proton acceptor" evidence="6">
    <location>
        <position position="261"/>
    </location>
</feature>
<dbReference type="PANTHER" id="PTHR10578">
    <property type="entry name" value="S -2-HYDROXY-ACID OXIDASE-RELATED"/>
    <property type="match status" value="1"/>
</dbReference>